<keyword evidence="3" id="KW-1185">Reference proteome</keyword>
<dbReference type="Proteomes" id="UP000199469">
    <property type="component" value="Unassembled WGS sequence"/>
</dbReference>
<proteinExistence type="predicted"/>
<gene>
    <name evidence="2" type="ORF">SAMN05421841_1663</name>
</gene>
<protein>
    <submittedName>
        <fullName evidence="2">Uncharacterized protein</fullName>
    </submittedName>
</protein>
<dbReference type="STRING" id="356305.SAMN05421841_1663"/>
<evidence type="ECO:0000313" key="3">
    <source>
        <dbReference type="Proteomes" id="UP000199469"/>
    </source>
</evidence>
<accession>A0A1I0Q5F4</accession>
<evidence type="ECO:0000313" key="2">
    <source>
        <dbReference type="EMBL" id="SEW22023.1"/>
    </source>
</evidence>
<evidence type="ECO:0000256" key="1">
    <source>
        <dbReference type="SAM" id="SignalP"/>
    </source>
</evidence>
<reference evidence="3" key="1">
    <citation type="submission" date="2016-10" db="EMBL/GenBank/DDBJ databases">
        <authorList>
            <person name="Varghese N."/>
            <person name="Submissions S."/>
        </authorList>
    </citation>
    <scope>NUCLEOTIDE SEQUENCE [LARGE SCALE GENOMIC DNA]</scope>
    <source>
        <strain evidence="3">DSM 17724</strain>
    </source>
</reference>
<keyword evidence="1" id="KW-0732">Signal</keyword>
<dbReference type="AlphaFoldDB" id="A0A1I0Q5F4"/>
<name>A0A1I0Q5F4_9FLAO</name>
<feature type="chain" id="PRO_5011475094" evidence="1">
    <location>
        <begin position="30"/>
        <end position="441"/>
    </location>
</feature>
<dbReference type="EMBL" id="FOIU01000001">
    <property type="protein sequence ID" value="SEW22023.1"/>
    <property type="molecule type" value="Genomic_DNA"/>
</dbReference>
<organism evidence="2 3">
    <name type="scientific">Chryseobacterium wanjuense</name>
    <dbReference type="NCBI Taxonomy" id="356305"/>
    <lineage>
        <taxon>Bacteria</taxon>
        <taxon>Pseudomonadati</taxon>
        <taxon>Bacteroidota</taxon>
        <taxon>Flavobacteriia</taxon>
        <taxon>Flavobacteriales</taxon>
        <taxon>Weeksellaceae</taxon>
        <taxon>Chryseobacterium group</taxon>
        <taxon>Chryseobacterium</taxon>
    </lineage>
</organism>
<sequence>MINNNVNINRMKKNIIILSLLLVSASFYSQVGIKTPDPKASLDIVGNTLGMKTGANSGSWENIWLQVDNRKASINASSAEDGLQFNVGSNGKGTYGDDQVLRTVATMTSDGNLGIGTTTPQNRIDLGSDAPGATNNPAGKKLAVYNTSTASSFYGLGVSSNTLQIHAGSAADGEPGMVLTRNGNAGIGAPSPNSAALLELNSINKGFLPPRMTTAQRDAINPKLAGLTIYNTSLNCMQYWNTQAWKGSCGTTPPTPDLSANCTGWRLPYKTNNQSATGTVKGTSLTATFSDYGNVKHSTNGPNRCGISLTPADIYWLGDDRSQNTKMKIRFSRGVTNFKVIQAGTHARETFTFTLKYKGVAVSPTVTVSPVGGCNDQFQITKPASNQVEVKSLNNWNWTVDGTGIIYNIGGVWFDEIDITALETTNQQNGSSFNFCVGDVL</sequence>
<feature type="signal peptide" evidence="1">
    <location>
        <begin position="1"/>
        <end position="29"/>
    </location>
</feature>